<accession>A0A6G6WHB9</accession>
<evidence type="ECO:0000313" key="2">
    <source>
        <dbReference type="EMBL" id="QIG44485.1"/>
    </source>
</evidence>
<dbReference type="EMBL" id="CP049257">
    <property type="protein sequence ID" value="QIG44485.1"/>
    <property type="molecule type" value="Genomic_DNA"/>
</dbReference>
<evidence type="ECO:0000313" key="3">
    <source>
        <dbReference type="Proteomes" id="UP000502996"/>
    </source>
</evidence>
<dbReference type="AlphaFoldDB" id="A0A6G6WHB9"/>
<dbReference type="KEGG" id="nano:G5V58_18360"/>
<proteinExistence type="predicted"/>
<keyword evidence="3" id="KW-1185">Reference proteome</keyword>
<feature type="compositionally biased region" description="Basic and acidic residues" evidence="1">
    <location>
        <begin position="220"/>
        <end position="231"/>
    </location>
</feature>
<organism evidence="2 3">
    <name type="scientific">Nocardioides anomalus</name>
    <dbReference type="NCBI Taxonomy" id="2712223"/>
    <lineage>
        <taxon>Bacteria</taxon>
        <taxon>Bacillati</taxon>
        <taxon>Actinomycetota</taxon>
        <taxon>Actinomycetes</taxon>
        <taxon>Propionibacteriales</taxon>
        <taxon>Nocardioidaceae</taxon>
        <taxon>Nocardioides</taxon>
    </lineage>
</organism>
<gene>
    <name evidence="2" type="ORF">G5V58_18360</name>
</gene>
<name>A0A6G6WHB9_9ACTN</name>
<dbReference type="Proteomes" id="UP000502996">
    <property type="component" value="Chromosome"/>
</dbReference>
<reference evidence="2 3" key="1">
    <citation type="submission" date="2020-02" db="EMBL/GenBank/DDBJ databases">
        <title>Full genome sequence of Nocardioides sp. R-3366.</title>
        <authorList>
            <person name="Im W.-T."/>
        </authorList>
    </citation>
    <scope>NUCLEOTIDE SEQUENCE [LARGE SCALE GENOMIC DNA]</scope>
    <source>
        <strain evidence="2 3">R-3366</strain>
    </source>
</reference>
<feature type="region of interest" description="Disordered" evidence="1">
    <location>
        <begin position="213"/>
        <end position="248"/>
    </location>
</feature>
<evidence type="ECO:0000256" key="1">
    <source>
        <dbReference type="SAM" id="MobiDB-lite"/>
    </source>
</evidence>
<sequence length="311" mass="33399">MTIAVEPEQDADWAARCRRRLRIGLEILGEEAEPMKLTDLQDLAAAREPLTAYDLSLTTNNGVRAWINFGWNLTTTYEHPGWLHATSEGGFRLTAQGRAALATYPDPQELYDVAVTGYKDWDAARNEILPDVAADPSTDVLHGGSGAAHALRGARQILDAWRSGGSAFVEDGHVWTLEQARSLREYFDSAPPSPACNSPGVSLVRGPSPCRGGFGAAGRPTERHGREHQAEPRAQPLDPGDRSAGTAMAHLGRPGAGLRPRRASAHCHSDGNADFVRQDARPLVRAAGTATRHRLGRPVGVPGAGFRGGWS</sequence>
<protein>
    <submittedName>
        <fullName evidence="2">Uncharacterized protein</fullName>
    </submittedName>
</protein>